<proteinExistence type="predicted"/>
<feature type="non-terminal residue" evidence="2">
    <location>
        <position position="78"/>
    </location>
</feature>
<accession>A0A6J4VHT0</accession>
<dbReference type="EMBL" id="CADCWF010000337">
    <property type="protein sequence ID" value="CAA9579893.1"/>
    <property type="molecule type" value="Genomic_DNA"/>
</dbReference>
<organism evidence="2">
    <name type="scientific">uncultured Thermomicrobiales bacterium</name>
    <dbReference type="NCBI Taxonomy" id="1645740"/>
    <lineage>
        <taxon>Bacteria</taxon>
        <taxon>Pseudomonadati</taxon>
        <taxon>Thermomicrobiota</taxon>
        <taxon>Thermomicrobia</taxon>
        <taxon>Thermomicrobiales</taxon>
        <taxon>environmental samples</taxon>
    </lineage>
</organism>
<evidence type="ECO:0000313" key="2">
    <source>
        <dbReference type="EMBL" id="CAA9579893.1"/>
    </source>
</evidence>
<feature type="compositionally biased region" description="Basic and acidic residues" evidence="1">
    <location>
        <begin position="1"/>
        <end position="10"/>
    </location>
</feature>
<sequence length="78" mass="8381">EARGDPGVERRRARRPNSNAEDRVAGAALPGSGRSVDGDDPDQANPEGHRPDPYDSDGARTRRRDAGRARPAGDHARL</sequence>
<feature type="region of interest" description="Disordered" evidence="1">
    <location>
        <begin position="1"/>
        <end position="78"/>
    </location>
</feature>
<feature type="compositionally biased region" description="Basic and acidic residues" evidence="1">
    <location>
        <begin position="47"/>
        <end position="78"/>
    </location>
</feature>
<feature type="non-terminal residue" evidence="2">
    <location>
        <position position="1"/>
    </location>
</feature>
<evidence type="ECO:0000256" key="1">
    <source>
        <dbReference type="SAM" id="MobiDB-lite"/>
    </source>
</evidence>
<gene>
    <name evidence="2" type="ORF">AVDCRST_MAG59-4593</name>
</gene>
<dbReference type="AlphaFoldDB" id="A0A6J4VHT0"/>
<protein>
    <submittedName>
        <fullName evidence="2">Uncharacterized protein</fullName>
    </submittedName>
</protein>
<reference evidence="2" key="1">
    <citation type="submission" date="2020-02" db="EMBL/GenBank/DDBJ databases">
        <authorList>
            <person name="Meier V. D."/>
        </authorList>
    </citation>
    <scope>NUCLEOTIDE SEQUENCE</scope>
    <source>
        <strain evidence="2">AVDCRST_MAG59</strain>
    </source>
</reference>
<name>A0A6J4VHT0_9BACT</name>